<dbReference type="OrthoDB" id="7308176at2"/>
<proteinExistence type="predicted"/>
<dbReference type="AlphaFoldDB" id="A0A1C0TJY0"/>
<gene>
    <name evidence="1" type="ORF">A7985_22770</name>
</gene>
<dbReference type="Proteomes" id="UP000093366">
    <property type="component" value="Unassembled WGS sequence"/>
</dbReference>
<dbReference type="EMBL" id="MAUJ01000012">
    <property type="protein sequence ID" value="OCQ18842.1"/>
    <property type="molecule type" value="Genomic_DNA"/>
</dbReference>
<accession>A0A1C0TJY0</accession>
<comment type="caution">
    <text evidence="1">The sequence shown here is derived from an EMBL/GenBank/DDBJ whole genome shotgun (WGS) entry which is preliminary data.</text>
</comment>
<evidence type="ECO:0000313" key="2">
    <source>
        <dbReference type="Proteomes" id="UP000093366"/>
    </source>
</evidence>
<evidence type="ECO:0000313" key="1">
    <source>
        <dbReference type="EMBL" id="OCQ18842.1"/>
    </source>
</evidence>
<organism evidence="1 2">
    <name type="scientific">Pseudoalteromonas luteoviolacea</name>
    <dbReference type="NCBI Taxonomy" id="43657"/>
    <lineage>
        <taxon>Bacteria</taxon>
        <taxon>Pseudomonadati</taxon>
        <taxon>Pseudomonadota</taxon>
        <taxon>Gammaproteobacteria</taxon>
        <taxon>Alteromonadales</taxon>
        <taxon>Pseudoalteromonadaceae</taxon>
        <taxon>Pseudoalteromonas</taxon>
    </lineage>
</organism>
<sequence length="375" mass="42743">MGGNSFKVGNLPESFRQEVKKIQNAGEVSQLSRFVGSGVMGEKSGMVVSNTFKTYDLWSRFVRDKRRPIPLAEAGKAVAKREVADKLDGKEYAGTLEITPAIISKKEVDYIAYPSDREEKVERALIRLASKGNIIAINGKMGERYAVAFTLKELQNEMKSVNQTLNLPDLKESLQILKRATLRMRLNVIDPDSSKVEHFDTTTNYLDAVHFSGERGRSSIKCVAVLNTVMATKIENVEYRSYLFERTQVFSRSLSRWLAVRLYTMFRYAAPGKSYHFMLVDLMVRFGAIASKSIEHNRLVAIRRDMTQTMRDFIEADIIEHYDVENRKDGDKIVDYKYTIFPSARFTEEIIGLNKQAKAIELTSVDEDELAKLMK</sequence>
<reference evidence="2" key="1">
    <citation type="submission" date="2016-07" db="EMBL/GenBank/DDBJ databases">
        <authorList>
            <person name="Florea S."/>
            <person name="Webb J.S."/>
            <person name="Jaromczyk J."/>
            <person name="Schardl C.L."/>
        </authorList>
    </citation>
    <scope>NUCLEOTIDE SEQUENCE [LARGE SCALE GENOMIC DNA]</scope>
    <source>
        <strain evidence="2">IPB1</strain>
    </source>
</reference>
<protein>
    <recommendedName>
        <fullName evidence="3">Replication protein</fullName>
    </recommendedName>
</protein>
<dbReference type="RefSeq" id="WP_065792722.1">
    <property type="nucleotide sequence ID" value="NZ_JAGJED010000018.1"/>
</dbReference>
<evidence type="ECO:0008006" key="3">
    <source>
        <dbReference type="Google" id="ProtNLM"/>
    </source>
</evidence>
<name>A0A1C0TJY0_9GAMM</name>